<keyword evidence="3" id="KW-0949">S-adenosyl-L-methionine</keyword>
<dbReference type="InterPro" id="IPR050903">
    <property type="entry name" value="Bact_Chemotaxis_MeTrfase"/>
</dbReference>
<name>A0A0H4X4Q1_9BACT</name>
<dbReference type="OrthoDB" id="9816309at2"/>
<evidence type="ECO:0000256" key="3">
    <source>
        <dbReference type="ARBA" id="ARBA00022691"/>
    </source>
</evidence>
<dbReference type="EMBL" id="CP012109">
    <property type="protein sequence ID" value="AKQ70696.1"/>
    <property type="molecule type" value="Genomic_DNA"/>
</dbReference>
<dbReference type="PROSITE" id="PS50123">
    <property type="entry name" value="CHER"/>
    <property type="match status" value="1"/>
</dbReference>
<gene>
    <name evidence="6" type="ORF">A176_007608</name>
</gene>
<dbReference type="STRING" id="1297742.A176_007608"/>
<dbReference type="InterPro" id="IPR000780">
    <property type="entry name" value="CheR_MeTrfase"/>
</dbReference>
<dbReference type="Proteomes" id="UP000009026">
    <property type="component" value="Chromosome"/>
</dbReference>
<reference evidence="6 7" key="1">
    <citation type="journal article" date="2016" name="PLoS ONE">
        <title>Complete Genome Sequence and Comparative Genomics of a Novel Myxobacterium Myxococcus hansupus.</title>
        <authorList>
            <person name="Sharma G."/>
            <person name="Narwani T."/>
            <person name="Subramanian S."/>
        </authorList>
    </citation>
    <scope>NUCLEOTIDE SEQUENCE [LARGE SCALE GENOMIC DNA]</scope>
    <source>
        <strain evidence="7">mixupus</strain>
    </source>
</reference>
<dbReference type="PANTHER" id="PTHR24422:SF19">
    <property type="entry name" value="CHEMOTAXIS PROTEIN METHYLTRANSFERASE"/>
    <property type="match status" value="1"/>
</dbReference>
<evidence type="ECO:0000313" key="7">
    <source>
        <dbReference type="Proteomes" id="UP000009026"/>
    </source>
</evidence>
<feature type="region of interest" description="Disordered" evidence="4">
    <location>
        <begin position="588"/>
        <end position="609"/>
    </location>
</feature>
<dbReference type="GO" id="GO:0032259">
    <property type="term" value="P:methylation"/>
    <property type="evidence" value="ECO:0007669"/>
    <property type="project" value="UniProtKB-KW"/>
</dbReference>
<dbReference type="SUPFAM" id="SSF53335">
    <property type="entry name" value="S-adenosyl-L-methionine-dependent methyltransferases"/>
    <property type="match status" value="1"/>
</dbReference>
<dbReference type="Gene3D" id="1.25.40.10">
    <property type="entry name" value="Tetratricopeptide repeat domain"/>
    <property type="match status" value="1"/>
</dbReference>
<organism evidence="6 7">
    <name type="scientific">Pseudomyxococcus hansupus</name>
    <dbReference type="NCBI Taxonomy" id="1297742"/>
    <lineage>
        <taxon>Bacteria</taxon>
        <taxon>Pseudomonadati</taxon>
        <taxon>Myxococcota</taxon>
        <taxon>Myxococcia</taxon>
        <taxon>Myxococcales</taxon>
        <taxon>Cystobacterineae</taxon>
        <taxon>Myxococcaceae</taxon>
        <taxon>Pseudomyxococcus</taxon>
    </lineage>
</organism>
<feature type="compositionally biased region" description="Basic and acidic residues" evidence="4">
    <location>
        <begin position="596"/>
        <end position="609"/>
    </location>
</feature>
<accession>A0A0H4X4Q1</accession>
<dbReference type="InterPro" id="IPR029063">
    <property type="entry name" value="SAM-dependent_MTases_sf"/>
</dbReference>
<protein>
    <submittedName>
        <fullName evidence="6">Chemotaxis protein methyltransferase CheR</fullName>
    </submittedName>
</protein>
<dbReference type="SMART" id="SM00138">
    <property type="entry name" value="MeTrc"/>
    <property type="match status" value="1"/>
</dbReference>
<evidence type="ECO:0000259" key="5">
    <source>
        <dbReference type="PROSITE" id="PS50123"/>
    </source>
</evidence>
<proteinExistence type="predicted"/>
<keyword evidence="2 6" id="KW-0808">Transferase</keyword>
<dbReference type="PRINTS" id="PR00996">
    <property type="entry name" value="CHERMTFRASE"/>
</dbReference>
<feature type="compositionally biased region" description="Gly residues" evidence="4">
    <location>
        <begin position="348"/>
        <end position="366"/>
    </location>
</feature>
<dbReference type="PATRIC" id="fig|1297742.4.peg.7739"/>
<keyword evidence="1 6" id="KW-0489">Methyltransferase</keyword>
<dbReference type="eggNOG" id="COG1352">
    <property type="taxonomic scope" value="Bacteria"/>
</dbReference>
<keyword evidence="7" id="KW-1185">Reference proteome</keyword>
<dbReference type="GO" id="GO:0008757">
    <property type="term" value="F:S-adenosylmethionine-dependent methyltransferase activity"/>
    <property type="evidence" value="ECO:0007669"/>
    <property type="project" value="InterPro"/>
</dbReference>
<evidence type="ECO:0000313" key="6">
    <source>
        <dbReference type="EMBL" id="AKQ70696.1"/>
    </source>
</evidence>
<dbReference type="Pfam" id="PF01739">
    <property type="entry name" value="CheR"/>
    <property type="match status" value="1"/>
</dbReference>
<dbReference type="eggNOG" id="COG0457">
    <property type="taxonomic scope" value="Bacteria"/>
</dbReference>
<feature type="compositionally biased region" description="Low complexity" evidence="4">
    <location>
        <begin position="438"/>
        <end position="466"/>
    </location>
</feature>
<feature type="region of interest" description="Disordered" evidence="4">
    <location>
        <begin position="292"/>
        <end position="466"/>
    </location>
</feature>
<dbReference type="KEGG" id="mym:A176_007608"/>
<feature type="domain" description="CheR-type methyltransferase" evidence="5">
    <location>
        <begin position="11"/>
        <end position="250"/>
    </location>
</feature>
<dbReference type="Gene3D" id="3.40.50.150">
    <property type="entry name" value="Vaccinia Virus protein VP39"/>
    <property type="match status" value="1"/>
</dbReference>
<evidence type="ECO:0000256" key="2">
    <source>
        <dbReference type="ARBA" id="ARBA00022679"/>
    </source>
</evidence>
<dbReference type="InterPro" id="IPR022642">
    <property type="entry name" value="CheR_C"/>
</dbReference>
<dbReference type="AlphaFoldDB" id="A0A0H4X4Q1"/>
<dbReference type="PANTHER" id="PTHR24422">
    <property type="entry name" value="CHEMOTAXIS PROTEIN METHYLTRANSFERASE"/>
    <property type="match status" value="1"/>
</dbReference>
<dbReference type="SUPFAM" id="SSF48452">
    <property type="entry name" value="TPR-like"/>
    <property type="match status" value="1"/>
</dbReference>
<sequence length="626" mass="65412">MNWGPWSHPGYAEVLALVEERAGLVPPSCPASAEEGIARAMSRAGVKDFDAYRLRLVDDPAALDDLLIELTVGETYFFRTPEHFEHLRGVVLPDLRERHGPGHTARLWSAACSSGEEPYSIAALLMTEGWEQHMAVYATDVSRGALARARKAQYGDWSLRGGWADRMRIHLRAEGRRYLLSPEVQKQVRFSYLNLALDTWPSPESGIWKLDVIFCRNVLIYFNRPTIEAVARRLHDALDEGGYLFTGPSDPPLGGLAPLESVLTEWGVLYRRPLHGVSLSVPFPSAVPSAWAEPTGAATPWSPSSTGLPGPHETAATTAPSWGAGGRADAAQPTARYAPGASAPSPGFGRGPATGPGVNPSGGFGSATGASHGAPTSGGFGSAAGPSASNIGGIGSSPTPGQRASHPGGPGFATGLSASNLVGASPAPGHGALPPGSPRSTPGTGPLPSDKQPRAPSATAVQAARQALARGNWREAAQHLGALDADADTAALAVRALANLDASAAIYASTEAAARHPLVAGLRYLESLLLLGQGRLADAERAVRQALYLEPTLIVAWLILGRVLRRHGDTAGAVKAWREAEQLCNALPSDAPVPHADGESASRLAEVARGERSRMEAALAAGEELS</sequence>
<dbReference type="RefSeq" id="WP_002633675.1">
    <property type="nucleotide sequence ID" value="NZ_CP012109.1"/>
</dbReference>
<evidence type="ECO:0000256" key="4">
    <source>
        <dbReference type="SAM" id="MobiDB-lite"/>
    </source>
</evidence>
<dbReference type="InterPro" id="IPR011990">
    <property type="entry name" value="TPR-like_helical_dom_sf"/>
</dbReference>
<evidence type="ECO:0000256" key="1">
    <source>
        <dbReference type="ARBA" id="ARBA00022603"/>
    </source>
</evidence>